<proteinExistence type="predicted"/>
<evidence type="ECO:0000313" key="5">
    <source>
        <dbReference type="Proteomes" id="UP000799779"/>
    </source>
</evidence>
<dbReference type="SUPFAM" id="SSF57701">
    <property type="entry name" value="Zn2/Cys6 DNA-binding domain"/>
    <property type="match status" value="1"/>
</dbReference>
<evidence type="ECO:0000256" key="1">
    <source>
        <dbReference type="ARBA" id="ARBA00023242"/>
    </source>
</evidence>
<dbReference type="InterPro" id="IPR053178">
    <property type="entry name" value="Osmoadaptation_assoc"/>
</dbReference>
<evidence type="ECO:0000259" key="3">
    <source>
        <dbReference type="PROSITE" id="PS50048"/>
    </source>
</evidence>
<keyword evidence="5" id="KW-1185">Reference proteome</keyword>
<accession>A0A6A5WJE9</accession>
<dbReference type="PROSITE" id="PS50048">
    <property type="entry name" value="ZN2_CY6_FUNGAL_2"/>
    <property type="match status" value="1"/>
</dbReference>
<dbReference type="PANTHER" id="PTHR38111:SF2">
    <property type="entry name" value="FINGER DOMAIN PROTEIN, PUTATIVE (AFU_ORTHOLOGUE AFUA_1G01560)-RELATED"/>
    <property type="match status" value="1"/>
</dbReference>
<dbReference type="InterPro" id="IPR001138">
    <property type="entry name" value="Zn2Cys6_DnaBD"/>
</dbReference>
<dbReference type="SMART" id="SM00066">
    <property type="entry name" value="GAL4"/>
    <property type="match status" value="1"/>
</dbReference>
<dbReference type="InterPro" id="IPR021858">
    <property type="entry name" value="Fun_TF"/>
</dbReference>
<dbReference type="PANTHER" id="PTHR38111">
    <property type="entry name" value="ZN(2)-C6 FUNGAL-TYPE DOMAIN-CONTAINING PROTEIN-RELATED"/>
    <property type="match status" value="1"/>
</dbReference>
<feature type="compositionally biased region" description="Low complexity" evidence="2">
    <location>
        <begin position="49"/>
        <end position="59"/>
    </location>
</feature>
<dbReference type="Proteomes" id="UP000799779">
    <property type="component" value="Unassembled WGS sequence"/>
</dbReference>
<evidence type="ECO:0000313" key="4">
    <source>
        <dbReference type="EMBL" id="KAF2001802.1"/>
    </source>
</evidence>
<feature type="region of interest" description="Disordered" evidence="2">
    <location>
        <begin position="49"/>
        <end position="68"/>
    </location>
</feature>
<evidence type="ECO:0000256" key="2">
    <source>
        <dbReference type="SAM" id="MobiDB-lite"/>
    </source>
</evidence>
<dbReference type="EMBL" id="ML977581">
    <property type="protein sequence ID" value="KAF2001802.1"/>
    <property type="molecule type" value="Genomic_DNA"/>
</dbReference>
<keyword evidence="1" id="KW-0539">Nucleus</keyword>
<sequence length="473" mass="52046">MVSRGGRSRGCTQCRRRRVKCDETQPACVRCKKRGLTCDGPKAVTWIHSSTGSSSKSDSPTPPPENQMQLVQSKPTFTELSLSAFQDGICLSYTRQKLLKGGVVALAFNKAEATLGAIVPPPDGQLLLEKAVLSLATTFFGRQHQETKLTTKGYQMYGSVLVQLNLALADPHLQIANETVLTVMTCILLEIFLPTGNKSFLQHLKGLDAILRLRGPPLLTSLNEDYRIYHSLRLISVIGGLAMSSASVYSREDWKQVECELCDEHGKLRHAIFDIMADCTRLMAVRAEIIHADSPGIRNAVIEEASGLLKDLESIHATWMQDNARQLQVSTTSFGSPIRFSNYNSANTHLLCNLAIVSITDIIESLQPSSQTKAIQNAAALKIAYCLESDIYNTPQGGGAEYSTIAFVAIKIAWKTLGGLSSPEGRRLASAVKRTVERIFAVGAWQDIPQQSPRLDPQSPNRMIWIDRSSEMW</sequence>
<dbReference type="GO" id="GO:0008270">
    <property type="term" value="F:zinc ion binding"/>
    <property type="evidence" value="ECO:0007669"/>
    <property type="project" value="InterPro"/>
</dbReference>
<reference evidence="4" key="1">
    <citation type="journal article" date="2020" name="Stud. Mycol.">
        <title>101 Dothideomycetes genomes: a test case for predicting lifestyles and emergence of pathogens.</title>
        <authorList>
            <person name="Haridas S."/>
            <person name="Albert R."/>
            <person name="Binder M."/>
            <person name="Bloem J."/>
            <person name="Labutti K."/>
            <person name="Salamov A."/>
            <person name="Andreopoulos B."/>
            <person name="Baker S."/>
            <person name="Barry K."/>
            <person name="Bills G."/>
            <person name="Bluhm B."/>
            <person name="Cannon C."/>
            <person name="Castanera R."/>
            <person name="Culley D."/>
            <person name="Daum C."/>
            <person name="Ezra D."/>
            <person name="Gonzalez J."/>
            <person name="Henrissat B."/>
            <person name="Kuo A."/>
            <person name="Liang C."/>
            <person name="Lipzen A."/>
            <person name="Lutzoni F."/>
            <person name="Magnuson J."/>
            <person name="Mondo S."/>
            <person name="Nolan M."/>
            <person name="Ohm R."/>
            <person name="Pangilinan J."/>
            <person name="Park H.-J."/>
            <person name="Ramirez L."/>
            <person name="Alfaro M."/>
            <person name="Sun H."/>
            <person name="Tritt A."/>
            <person name="Yoshinaga Y."/>
            <person name="Zwiers L.-H."/>
            <person name="Turgeon B."/>
            <person name="Goodwin S."/>
            <person name="Spatafora J."/>
            <person name="Crous P."/>
            <person name="Grigoriev I."/>
        </authorList>
    </citation>
    <scope>NUCLEOTIDE SEQUENCE</scope>
    <source>
        <strain evidence="4">CBS 123094</strain>
    </source>
</reference>
<dbReference type="GO" id="GO:0000981">
    <property type="term" value="F:DNA-binding transcription factor activity, RNA polymerase II-specific"/>
    <property type="evidence" value="ECO:0007669"/>
    <property type="project" value="InterPro"/>
</dbReference>
<dbReference type="Pfam" id="PF11951">
    <property type="entry name" value="Fungal_trans_2"/>
    <property type="match status" value="1"/>
</dbReference>
<dbReference type="AlphaFoldDB" id="A0A6A5WJE9"/>
<organism evidence="4 5">
    <name type="scientific">Amniculicola lignicola CBS 123094</name>
    <dbReference type="NCBI Taxonomy" id="1392246"/>
    <lineage>
        <taxon>Eukaryota</taxon>
        <taxon>Fungi</taxon>
        <taxon>Dikarya</taxon>
        <taxon>Ascomycota</taxon>
        <taxon>Pezizomycotina</taxon>
        <taxon>Dothideomycetes</taxon>
        <taxon>Pleosporomycetidae</taxon>
        <taxon>Pleosporales</taxon>
        <taxon>Amniculicolaceae</taxon>
        <taxon>Amniculicola</taxon>
    </lineage>
</organism>
<feature type="domain" description="Zn(2)-C6 fungal-type" evidence="3">
    <location>
        <begin position="10"/>
        <end position="38"/>
    </location>
</feature>
<dbReference type="CDD" id="cd00067">
    <property type="entry name" value="GAL4"/>
    <property type="match status" value="1"/>
</dbReference>
<protein>
    <recommendedName>
        <fullName evidence="3">Zn(2)-C6 fungal-type domain-containing protein</fullName>
    </recommendedName>
</protein>
<dbReference type="Pfam" id="PF00172">
    <property type="entry name" value="Zn_clus"/>
    <property type="match status" value="1"/>
</dbReference>
<name>A0A6A5WJE9_9PLEO</name>
<gene>
    <name evidence="4" type="ORF">P154DRAFT_533685</name>
</gene>
<dbReference type="InterPro" id="IPR036864">
    <property type="entry name" value="Zn2-C6_fun-type_DNA-bd_sf"/>
</dbReference>
<dbReference type="OrthoDB" id="5126878at2759"/>
<dbReference type="Gene3D" id="4.10.240.10">
    <property type="entry name" value="Zn(2)-C6 fungal-type DNA-binding domain"/>
    <property type="match status" value="1"/>
</dbReference>
<dbReference type="PROSITE" id="PS00463">
    <property type="entry name" value="ZN2_CY6_FUNGAL_1"/>
    <property type="match status" value="1"/>
</dbReference>